<keyword evidence="2" id="KW-1133">Transmembrane helix</keyword>
<dbReference type="Gene3D" id="1.10.530.10">
    <property type="match status" value="1"/>
</dbReference>
<dbReference type="InterPro" id="IPR008258">
    <property type="entry name" value="Transglycosylase_SLT_dom_1"/>
</dbReference>
<evidence type="ECO:0000256" key="2">
    <source>
        <dbReference type="SAM" id="Phobius"/>
    </source>
</evidence>
<evidence type="ECO:0000313" key="5">
    <source>
        <dbReference type="Proteomes" id="UP000542125"/>
    </source>
</evidence>
<feature type="transmembrane region" description="Helical" evidence="2">
    <location>
        <begin position="28"/>
        <end position="46"/>
    </location>
</feature>
<keyword evidence="2" id="KW-0472">Membrane</keyword>
<gene>
    <name evidence="4" type="ORF">FHW18_004307</name>
</gene>
<dbReference type="Pfam" id="PF01464">
    <property type="entry name" value="SLT"/>
    <property type="match status" value="1"/>
</dbReference>
<evidence type="ECO:0000256" key="1">
    <source>
        <dbReference type="SAM" id="MobiDB-lite"/>
    </source>
</evidence>
<feature type="region of interest" description="Disordered" evidence="1">
    <location>
        <begin position="257"/>
        <end position="285"/>
    </location>
</feature>
<dbReference type="EMBL" id="JACBYR010000002">
    <property type="protein sequence ID" value="NYE85000.1"/>
    <property type="molecule type" value="Genomic_DNA"/>
</dbReference>
<proteinExistence type="predicted"/>
<organism evidence="4 5">
    <name type="scientific">Pigmentiphaga litoralis</name>
    <dbReference type="NCBI Taxonomy" id="516702"/>
    <lineage>
        <taxon>Bacteria</taxon>
        <taxon>Pseudomonadati</taxon>
        <taxon>Pseudomonadota</taxon>
        <taxon>Betaproteobacteria</taxon>
        <taxon>Burkholderiales</taxon>
        <taxon>Alcaligenaceae</taxon>
        <taxon>Pigmentiphaga</taxon>
    </lineage>
</organism>
<dbReference type="AlphaFoldDB" id="A0A7Y9IY73"/>
<dbReference type="InterPro" id="IPR023346">
    <property type="entry name" value="Lysozyme-like_dom_sf"/>
</dbReference>
<dbReference type="RefSeq" id="WP_179589022.1">
    <property type="nucleotide sequence ID" value="NZ_JACBYR010000002.1"/>
</dbReference>
<accession>A0A7Y9IY73</accession>
<comment type="caution">
    <text evidence="4">The sequence shown here is derived from an EMBL/GenBank/DDBJ whole genome shotgun (WGS) entry which is preliminary data.</text>
</comment>
<name>A0A7Y9IY73_9BURK</name>
<evidence type="ECO:0000259" key="3">
    <source>
        <dbReference type="Pfam" id="PF01464"/>
    </source>
</evidence>
<dbReference type="SUPFAM" id="SSF53955">
    <property type="entry name" value="Lysozyme-like"/>
    <property type="match status" value="1"/>
</dbReference>
<feature type="domain" description="Transglycosylase SLT" evidence="3">
    <location>
        <begin position="140"/>
        <end position="215"/>
    </location>
</feature>
<keyword evidence="5" id="KW-1185">Reference proteome</keyword>
<protein>
    <recommendedName>
        <fullName evidence="3">Transglycosylase SLT domain-containing protein</fullName>
    </recommendedName>
</protein>
<evidence type="ECO:0000313" key="4">
    <source>
        <dbReference type="EMBL" id="NYE85000.1"/>
    </source>
</evidence>
<sequence>MPDAQPRTSLKLMATNAHKGVADLSRSFTGFLGLALLVVMGAVWSVPDLRNNVFQWHTDAVAASVPATPVDDVIVPLDVPHSRTVAFLESMGDGQSVHKLPAVKMSPAQVESLRRYITGKYRVSNEATRMLISTAYGVGQEMGLDPLLLLAIIAIESSFNPFAESQVGAQGLMQVLTRVHQDKFQHFGGEQAAFNPVANIRVGAMILRDCIARGGSLVTGLRMYVGVTADGVSPYGEKVLAERRRLASAAGMQQIAPLAKPAQSASNEPPRPAAGQQVVASSAMM</sequence>
<reference evidence="4 5" key="1">
    <citation type="submission" date="2020-07" db="EMBL/GenBank/DDBJ databases">
        <title>Genomic Encyclopedia of Type Strains, Phase IV (KMG-V): Genome sequencing to study the core and pangenomes of soil and plant-associated prokaryotes.</title>
        <authorList>
            <person name="Whitman W."/>
        </authorList>
    </citation>
    <scope>NUCLEOTIDE SEQUENCE [LARGE SCALE GENOMIC DNA]</scope>
    <source>
        <strain evidence="4 5">SAS40</strain>
    </source>
</reference>
<keyword evidence="2" id="KW-0812">Transmembrane</keyword>
<dbReference type="Proteomes" id="UP000542125">
    <property type="component" value="Unassembled WGS sequence"/>
</dbReference>